<gene>
    <name evidence="9" type="ORF">C3B54_11414</name>
</gene>
<evidence type="ECO:0000256" key="1">
    <source>
        <dbReference type="ARBA" id="ARBA00004141"/>
    </source>
</evidence>
<evidence type="ECO:0000259" key="8">
    <source>
        <dbReference type="Pfam" id="PF05154"/>
    </source>
</evidence>
<keyword evidence="2 7" id="KW-0812">Transmembrane</keyword>
<accession>A0A2L2BP17</accession>
<evidence type="ECO:0000256" key="2">
    <source>
        <dbReference type="ARBA" id="ARBA00022692"/>
    </source>
</evidence>
<proteinExistence type="predicted"/>
<evidence type="ECO:0000256" key="6">
    <source>
        <dbReference type="ARBA" id="ARBA00023180"/>
    </source>
</evidence>
<dbReference type="Pfam" id="PF05154">
    <property type="entry name" value="TM2"/>
    <property type="match status" value="1"/>
</dbReference>
<evidence type="ECO:0000313" key="9">
    <source>
        <dbReference type="EMBL" id="AVG23409.1"/>
    </source>
</evidence>
<dbReference type="GO" id="GO:0016020">
    <property type="term" value="C:membrane"/>
    <property type="evidence" value="ECO:0007669"/>
    <property type="project" value="UniProtKB-SubCell"/>
</dbReference>
<sequence>MADGTYTDGAGNSMTLHQPEKSFLLTWLFALFLGFFGVDRFYAGKGGTGFLKLITLGGAGIWVLVDLILVLTGNYSDKFGRALVGYDKYKVIAWVATPIIVLAAGGLGWP</sequence>
<reference evidence="9 10" key="1">
    <citation type="submission" date="2018-02" db="EMBL/GenBank/DDBJ databases">
        <title>Complete genome of the streamlined marine actinobacterium Pontimonas salivibrio CL-TW6 adapted to coastal planktonic lifestype.</title>
        <authorList>
            <person name="Cho B.C."/>
            <person name="Hardies S.C."/>
            <person name="Jang G.I."/>
            <person name="Hwang C.Y."/>
        </authorList>
    </citation>
    <scope>NUCLEOTIDE SEQUENCE [LARGE SCALE GENOMIC DNA]</scope>
    <source>
        <strain evidence="9 10">CL-TW6</strain>
    </source>
</reference>
<keyword evidence="10" id="KW-1185">Reference proteome</keyword>
<keyword evidence="6" id="KW-0325">Glycoprotein</keyword>
<dbReference type="RefSeq" id="WP_245867971.1">
    <property type="nucleotide sequence ID" value="NZ_CP026923.1"/>
</dbReference>
<dbReference type="AlphaFoldDB" id="A0A2L2BP17"/>
<keyword evidence="5 7" id="KW-0472">Membrane</keyword>
<organism evidence="9 10">
    <name type="scientific">Pontimonas salivibrio</name>
    <dbReference type="NCBI Taxonomy" id="1159327"/>
    <lineage>
        <taxon>Bacteria</taxon>
        <taxon>Bacillati</taxon>
        <taxon>Actinomycetota</taxon>
        <taxon>Actinomycetes</taxon>
        <taxon>Micrococcales</taxon>
        <taxon>Microbacteriaceae</taxon>
        <taxon>Pontimonas</taxon>
    </lineage>
</organism>
<comment type="subcellular location">
    <subcellularLocation>
        <location evidence="1">Membrane</location>
        <topology evidence="1">Multi-pass membrane protein</topology>
    </subcellularLocation>
</comment>
<evidence type="ECO:0000256" key="3">
    <source>
        <dbReference type="ARBA" id="ARBA00022729"/>
    </source>
</evidence>
<dbReference type="KEGG" id="psai:C3B54_11414"/>
<evidence type="ECO:0000313" key="10">
    <source>
        <dbReference type="Proteomes" id="UP000243077"/>
    </source>
</evidence>
<feature type="transmembrane region" description="Helical" evidence="7">
    <location>
        <begin position="50"/>
        <end position="71"/>
    </location>
</feature>
<feature type="transmembrane region" description="Helical" evidence="7">
    <location>
        <begin position="91"/>
        <end position="109"/>
    </location>
</feature>
<dbReference type="InterPro" id="IPR007829">
    <property type="entry name" value="TM2"/>
</dbReference>
<dbReference type="PANTHER" id="PTHR21016:SF4">
    <property type="entry name" value="TM2 DOMAIN-CONTAINING PROTEIN 2"/>
    <property type="match status" value="1"/>
</dbReference>
<feature type="transmembrane region" description="Helical" evidence="7">
    <location>
        <begin position="24"/>
        <end position="43"/>
    </location>
</feature>
<evidence type="ECO:0000256" key="7">
    <source>
        <dbReference type="SAM" id="Phobius"/>
    </source>
</evidence>
<keyword evidence="4 7" id="KW-1133">Transmembrane helix</keyword>
<dbReference type="InterPro" id="IPR050932">
    <property type="entry name" value="TM2D1-3-like"/>
</dbReference>
<name>A0A2L2BP17_9MICO</name>
<protein>
    <recommendedName>
        <fullName evidence="8">TM2 domain-containing protein</fullName>
    </recommendedName>
</protein>
<dbReference type="Proteomes" id="UP000243077">
    <property type="component" value="Chromosome"/>
</dbReference>
<keyword evidence="3" id="KW-0732">Signal</keyword>
<dbReference type="EMBL" id="CP026923">
    <property type="protein sequence ID" value="AVG23409.1"/>
    <property type="molecule type" value="Genomic_DNA"/>
</dbReference>
<evidence type="ECO:0000256" key="5">
    <source>
        <dbReference type="ARBA" id="ARBA00023136"/>
    </source>
</evidence>
<evidence type="ECO:0000256" key="4">
    <source>
        <dbReference type="ARBA" id="ARBA00022989"/>
    </source>
</evidence>
<feature type="domain" description="TM2" evidence="8">
    <location>
        <begin position="20"/>
        <end position="68"/>
    </location>
</feature>
<dbReference type="PANTHER" id="PTHR21016">
    <property type="entry name" value="BETA-AMYLOID BINDING PROTEIN-RELATED"/>
    <property type="match status" value="1"/>
</dbReference>